<protein>
    <submittedName>
        <fullName evidence="1">Uncharacterized protein</fullName>
    </submittedName>
</protein>
<reference evidence="1" key="1">
    <citation type="submission" date="2022-11" db="EMBL/GenBank/DDBJ databases">
        <title>Marilongibacter aestuarii gen. nov., sp. nov., isolated from tidal flat sediment.</title>
        <authorList>
            <person name="Jiayan W."/>
        </authorList>
    </citation>
    <scope>NUCLEOTIDE SEQUENCE</scope>
    <source>
        <strain evidence="1">Z1-6</strain>
    </source>
</reference>
<keyword evidence="2" id="KW-1185">Reference proteome</keyword>
<dbReference type="EMBL" id="JAPOHD010000056">
    <property type="protein sequence ID" value="MCY1722433.1"/>
    <property type="molecule type" value="Genomic_DNA"/>
</dbReference>
<comment type="caution">
    <text evidence="1">The sequence shown here is derived from an EMBL/GenBank/DDBJ whole genome shotgun (WGS) entry which is preliminary data.</text>
</comment>
<dbReference type="RefSeq" id="WP_343334759.1">
    <property type="nucleotide sequence ID" value="NZ_JAPOHD010000056.1"/>
</dbReference>
<sequence length="60" mass="7622">MDNRKREERDYLRWDVHYTRAKPKFFTTEKQDLNPFQNTHRPRKDIFLVDWQVCDEEHLK</sequence>
<proteinExistence type="predicted"/>
<gene>
    <name evidence="1" type="ORF">OU798_18940</name>
</gene>
<evidence type="ECO:0000313" key="2">
    <source>
        <dbReference type="Proteomes" id="UP001145087"/>
    </source>
</evidence>
<accession>A0A9X3F8H1</accession>
<organism evidence="1 2">
    <name type="scientific">Draconibacterium aestuarii</name>
    <dbReference type="NCBI Taxonomy" id="2998507"/>
    <lineage>
        <taxon>Bacteria</taxon>
        <taxon>Pseudomonadati</taxon>
        <taxon>Bacteroidota</taxon>
        <taxon>Bacteroidia</taxon>
        <taxon>Marinilabiliales</taxon>
        <taxon>Prolixibacteraceae</taxon>
        <taxon>Draconibacterium</taxon>
    </lineage>
</organism>
<name>A0A9X3F8H1_9BACT</name>
<dbReference type="AlphaFoldDB" id="A0A9X3F8H1"/>
<dbReference type="Proteomes" id="UP001145087">
    <property type="component" value="Unassembled WGS sequence"/>
</dbReference>
<evidence type="ECO:0000313" key="1">
    <source>
        <dbReference type="EMBL" id="MCY1722433.1"/>
    </source>
</evidence>